<organism evidence="1">
    <name type="scientific">Oppiella nova</name>
    <dbReference type="NCBI Taxonomy" id="334625"/>
    <lineage>
        <taxon>Eukaryota</taxon>
        <taxon>Metazoa</taxon>
        <taxon>Ecdysozoa</taxon>
        <taxon>Arthropoda</taxon>
        <taxon>Chelicerata</taxon>
        <taxon>Arachnida</taxon>
        <taxon>Acari</taxon>
        <taxon>Acariformes</taxon>
        <taxon>Sarcoptiformes</taxon>
        <taxon>Oribatida</taxon>
        <taxon>Brachypylina</taxon>
        <taxon>Oppioidea</taxon>
        <taxon>Oppiidae</taxon>
        <taxon>Oppiella</taxon>
    </lineage>
</organism>
<dbReference type="EMBL" id="OC917436">
    <property type="protein sequence ID" value="CAD7647055.1"/>
    <property type="molecule type" value="Genomic_DNA"/>
</dbReference>
<keyword evidence="2" id="KW-1185">Reference proteome</keyword>
<sequence>MVVKVYCWEAKDSFGHFAVKLTDDTYLSFWPLNQYDINDANNLRHTASRYHDDSNEDRLVEGRVQDEIIEIQKDLDEQKIKDFWEANKTSTFGMFNNCAIMTFKLIEAGGIDENDPE</sequence>
<reference evidence="1" key="1">
    <citation type="submission" date="2020-11" db="EMBL/GenBank/DDBJ databases">
        <authorList>
            <person name="Tran Van P."/>
        </authorList>
    </citation>
    <scope>NUCLEOTIDE SEQUENCE</scope>
</reference>
<protein>
    <submittedName>
        <fullName evidence="1">Uncharacterized protein</fullName>
    </submittedName>
</protein>
<dbReference type="EMBL" id="CAJPVJ010002611">
    <property type="protein sequence ID" value="CAG2166538.1"/>
    <property type="molecule type" value="Genomic_DNA"/>
</dbReference>
<dbReference type="Proteomes" id="UP000728032">
    <property type="component" value="Unassembled WGS sequence"/>
</dbReference>
<proteinExistence type="predicted"/>
<dbReference type="OrthoDB" id="6140501at2759"/>
<name>A0A7R9LTM3_9ACAR</name>
<gene>
    <name evidence="1" type="ORF">ONB1V03_LOCUS6057</name>
</gene>
<evidence type="ECO:0000313" key="2">
    <source>
        <dbReference type="Proteomes" id="UP000728032"/>
    </source>
</evidence>
<dbReference type="AlphaFoldDB" id="A0A7R9LTM3"/>
<accession>A0A7R9LTM3</accession>
<evidence type="ECO:0000313" key="1">
    <source>
        <dbReference type="EMBL" id="CAD7647055.1"/>
    </source>
</evidence>